<dbReference type="GeneID" id="75690994"/>
<name>A0AAE7RUC7_9CAUD</name>
<reference evidence="1 2" key="1">
    <citation type="submission" date="2021-04" db="EMBL/GenBank/DDBJ databases">
        <authorList>
            <person name="Shkoporov A.N."/>
            <person name="Stockdale S.R."/>
            <person name="Guerin E."/>
            <person name="Ross R.P."/>
            <person name="Hill C."/>
        </authorList>
    </citation>
    <scope>NUCLEOTIDE SEQUENCE [LARGE SCALE GENOMIC DNA]</scope>
    <source>
        <strain evidence="2">cr36_1</strain>
    </source>
</reference>
<protein>
    <submittedName>
        <fullName evidence="1">Uncharacterized protein</fullName>
    </submittedName>
</protein>
<dbReference type="KEGG" id="vg:75690994"/>
<dbReference type="RefSeq" id="YP_010359128.1">
    <property type="nucleotide sequence ID" value="NC_062769.1"/>
</dbReference>
<keyword evidence="2" id="KW-1185">Reference proteome</keyword>
<proteinExistence type="predicted"/>
<accession>A0AAE7RUC7</accession>
<gene>
    <name evidence="1" type="primary">gp_16240</name>
</gene>
<evidence type="ECO:0000313" key="2">
    <source>
        <dbReference type="Proteomes" id="UP000827426"/>
    </source>
</evidence>
<evidence type="ECO:0000313" key="1">
    <source>
        <dbReference type="EMBL" id="QWM89556.1"/>
    </source>
</evidence>
<sequence>MKSEKYMIKQIRKAMRYVSCLPQLKARNKVYLKLKQIESNYKTSVKTNTIS</sequence>
<dbReference type="Proteomes" id="UP000827426">
    <property type="component" value="Segment"/>
</dbReference>
<dbReference type="EMBL" id="MZ130479">
    <property type="protein sequence ID" value="QWM89556.1"/>
    <property type="molecule type" value="Genomic_DNA"/>
</dbReference>
<organism evidence="1 2">
    <name type="scientific">uncultured phage cr36_1</name>
    <dbReference type="NCBI Taxonomy" id="2986397"/>
    <lineage>
        <taxon>Viruses</taxon>
        <taxon>Duplodnaviria</taxon>
        <taxon>Heunggongvirae</taxon>
        <taxon>Uroviricota</taxon>
        <taxon>Caudoviricetes</taxon>
        <taxon>Crassvirales</taxon>
        <taxon>Intestiviridae</taxon>
        <taxon>Churivirinae</taxon>
        <taxon>Jahgtovirus</taxon>
        <taxon>Jahgtovirus gastrointestinalis</taxon>
    </lineage>
</organism>